<dbReference type="EMBL" id="VSSQ01011490">
    <property type="protein sequence ID" value="MPM46952.1"/>
    <property type="molecule type" value="Genomic_DNA"/>
</dbReference>
<name>A0A645A1N8_9ZZZZ</name>
<dbReference type="AlphaFoldDB" id="A0A645A1N8"/>
<comment type="caution">
    <text evidence="1">The sequence shown here is derived from an EMBL/GenBank/DDBJ whole genome shotgun (WGS) entry which is preliminary data.</text>
</comment>
<proteinExistence type="predicted"/>
<accession>A0A645A1N8</accession>
<dbReference type="InterPro" id="IPR054207">
    <property type="entry name" value="DUF6913"/>
</dbReference>
<organism evidence="1">
    <name type="scientific">bioreactor metagenome</name>
    <dbReference type="NCBI Taxonomy" id="1076179"/>
    <lineage>
        <taxon>unclassified sequences</taxon>
        <taxon>metagenomes</taxon>
        <taxon>ecological metagenomes</taxon>
    </lineage>
</organism>
<protein>
    <submittedName>
        <fullName evidence="1">Uncharacterized protein</fullName>
    </submittedName>
</protein>
<sequence>MLRKFRDNRFKKALSRRKEIVSRVVVNKSFEESRTFLLLFDSTTEEKYNEFTRILSSLQVNNKKVHAIGFHGLPKQPEWCANSIHVSFIGKNDMNSSNIPSDAIVDEYISEPYDVLVDLTYCMNPVFHWITALSAARLKIGAPSRQNQHFFDITIDVENGKTQEDIIKLAIEFQNMFQKRTI</sequence>
<evidence type="ECO:0000313" key="1">
    <source>
        <dbReference type="EMBL" id="MPM46952.1"/>
    </source>
</evidence>
<gene>
    <name evidence="1" type="ORF">SDC9_93659</name>
</gene>
<dbReference type="Pfam" id="PF21857">
    <property type="entry name" value="DUF6913"/>
    <property type="match status" value="1"/>
</dbReference>
<reference evidence="1" key="1">
    <citation type="submission" date="2019-08" db="EMBL/GenBank/DDBJ databases">
        <authorList>
            <person name="Kucharzyk K."/>
            <person name="Murdoch R.W."/>
            <person name="Higgins S."/>
            <person name="Loffler F."/>
        </authorList>
    </citation>
    <scope>NUCLEOTIDE SEQUENCE</scope>
</reference>